<dbReference type="STRING" id="47427.A0A2H3CYS1"/>
<dbReference type="Proteomes" id="UP000217790">
    <property type="component" value="Unassembled WGS sequence"/>
</dbReference>
<feature type="transmembrane region" description="Helical" evidence="1">
    <location>
        <begin position="181"/>
        <end position="201"/>
    </location>
</feature>
<organism evidence="2 3">
    <name type="scientific">Armillaria gallica</name>
    <name type="common">Bulbous honey fungus</name>
    <name type="synonym">Armillaria bulbosa</name>
    <dbReference type="NCBI Taxonomy" id="47427"/>
    <lineage>
        <taxon>Eukaryota</taxon>
        <taxon>Fungi</taxon>
        <taxon>Dikarya</taxon>
        <taxon>Basidiomycota</taxon>
        <taxon>Agaricomycotina</taxon>
        <taxon>Agaricomycetes</taxon>
        <taxon>Agaricomycetidae</taxon>
        <taxon>Agaricales</taxon>
        <taxon>Marasmiineae</taxon>
        <taxon>Physalacriaceae</taxon>
        <taxon>Armillaria</taxon>
    </lineage>
</organism>
<accession>A0A2H3CYS1</accession>
<sequence>MCNSSQVASIVNLLYKHSDAVSYHNLQVDEHHFTLPLYALAPTLCLQQVLLTPLPNSIKNTLMNSALSVVMDHVNVKSTQLAECPTFVQDKIATIAPALFALTLTCGVSKEAREQLKEAANNTIPSAPPTSIHSTEPAPINVTPTTAPACDSVSSGVPKGMHTDLWLGVTVTLLALLHLHYMYAIIFPTVIGIFLFTCNVNRDIISMSSRMGMSIAYSTILSSLHVLASDTDTQLRTFDATLDTTAPTFQILFDNVNKMRHAWQQLLGHRDKLKSGTVATLVKLEDITPGALEVKPLFQNIAKKE</sequence>
<keyword evidence="3" id="KW-1185">Reference proteome</keyword>
<dbReference type="OMA" id="CISAFVH"/>
<gene>
    <name evidence="2" type="ORF">ARMGADRAFT_1084788</name>
</gene>
<evidence type="ECO:0000313" key="3">
    <source>
        <dbReference type="Proteomes" id="UP000217790"/>
    </source>
</evidence>
<reference evidence="3" key="1">
    <citation type="journal article" date="2017" name="Nat. Ecol. Evol.">
        <title>Genome expansion and lineage-specific genetic innovations in the forest pathogenic fungi Armillaria.</title>
        <authorList>
            <person name="Sipos G."/>
            <person name="Prasanna A.N."/>
            <person name="Walter M.C."/>
            <person name="O'Connor E."/>
            <person name="Balint B."/>
            <person name="Krizsan K."/>
            <person name="Kiss B."/>
            <person name="Hess J."/>
            <person name="Varga T."/>
            <person name="Slot J."/>
            <person name="Riley R."/>
            <person name="Boka B."/>
            <person name="Rigling D."/>
            <person name="Barry K."/>
            <person name="Lee J."/>
            <person name="Mihaltcheva S."/>
            <person name="LaButti K."/>
            <person name="Lipzen A."/>
            <person name="Waldron R."/>
            <person name="Moloney N.M."/>
            <person name="Sperisen C."/>
            <person name="Kredics L."/>
            <person name="Vagvoelgyi C."/>
            <person name="Patrignani A."/>
            <person name="Fitzpatrick D."/>
            <person name="Nagy I."/>
            <person name="Doyle S."/>
            <person name="Anderson J.B."/>
            <person name="Grigoriev I.V."/>
            <person name="Gueldener U."/>
            <person name="Muensterkoetter M."/>
            <person name="Nagy L.G."/>
        </authorList>
    </citation>
    <scope>NUCLEOTIDE SEQUENCE [LARGE SCALE GENOMIC DNA]</scope>
    <source>
        <strain evidence="3">Ar21-2</strain>
    </source>
</reference>
<dbReference type="AlphaFoldDB" id="A0A2H3CYS1"/>
<evidence type="ECO:0000256" key="1">
    <source>
        <dbReference type="SAM" id="Phobius"/>
    </source>
</evidence>
<keyword evidence="1" id="KW-0812">Transmembrane</keyword>
<dbReference type="OrthoDB" id="3030338at2759"/>
<proteinExistence type="predicted"/>
<dbReference type="EMBL" id="KZ293674">
    <property type="protein sequence ID" value="PBK88151.1"/>
    <property type="molecule type" value="Genomic_DNA"/>
</dbReference>
<evidence type="ECO:0000313" key="2">
    <source>
        <dbReference type="EMBL" id="PBK88151.1"/>
    </source>
</evidence>
<keyword evidence="1" id="KW-0472">Membrane</keyword>
<keyword evidence="1" id="KW-1133">Transmembrane helix</keyword>
<dbReference type="InParanoid" id="A0A2H3CYS1"/>
<protein>
    <submittedName>
        <fullName evidence="2">Uncharacterized protein</fullName>
    </submittedName>
</protein>
<name>A0A2H3CYS1_ARMGA</name>